<feature type="domain" description="RRM" evidence="4">
    <location>
        <begin position="158"/>
        <end position="235"/>
    </location>
</feature>
<dbReference type="SMART" id="SM00360">
    <property type="entry name" value="RRM"/>
    <property type="match status" value="2"/>
</dbReference>
<feature type="compositionally biased region" description="Basic and acidic residues" evidence="3">
    <location>
        <begin position="338"/>
        <end position="350"/>
    </location>
</feature>
<evidence type="ECO:0000313" key="6">
    <source>
        <dbReference type="Proteomes" id="UP000250266"/>
    </source>
</evidence>
<dbReference type="CDD" id="cd00590">
    <property type="entry name" value="RRM_SF"/>
    <property type="match status" value="1"/>
</dbReference>
<organism evidence="5 6">
    <name type="scientific">Lepidopterella palustris CBS 459.81</name>
    <dbReference type="NCBI Taxonomy" id="1314670"/>
    <lineage>
        <taxon>Eukaryota</taxon>
        <taxon>Fungi</taxon>
        <taxon>Dikarya</taxon>
        <taxon>Ascomycota</taxon>
        <taxon>Pezizomycotina</taxon>
        <taxon>Dothideomycetes</taxon>
        <taxon>Pleosporomycetidae</taxon>
        <taxon>Mytilinidiales</taxon>
        <taxon>Argynnaceae</taxon>
        <taxon>Lepidopterella</taxon>
    </lineage>
</organism>
<feature type="compositionally biased region" description="Basic and acidic residues" evidence="3">
    <location>
        <begin position="50"/>
        <end position="69"/>
    </location>
</feature>
<dbReference type="PROSITE" id="PS50102">
    <property type="entry name" value="RRM"/>
    <property type="match status" value="2"/>
</dbReference>
<keyword evidence="6" id="KW-1185">Reference proteome</keyword>
<evidence type="ECO:0000313" key="5">
    <source>
        <dbReference type="EMBL" id="OCK82098.1"/>
    </source>
</evidence>
<dbReference type="InterPro" id="IPR035979">
    <property type="entry name" value="RBD_domain_sf"/>
</dbReference>
<feature type="compositionally biased region" description="Polar residues" evidence="3">
    <location>
        <begin position="74"/>
        <end position="85"/>
    </location>
</feature>
<dbReference type="InterPro" id="IPR012677">
    <property type="entry name" value="Nucleotide-bd_a/b_plait_sf"/>
</dbReference>
<dbReference type="Gene3D" id="3.30.70.330">
    <property type="match status" value="2"/>
</dbReference>
<keyword evidence="1 2" id="KW-0694">RNA-binding</keyword>
<dbReference type="InterPro" id="IPR000504">
    <property type="entry name" value="RRM_dom"/>
</dbReference>
<dbReference type="GO" id="GO:0003723">
    <property type="term" value="F:RNA binding"/>
    <property type="evidence" value="ECO:0007669"/>
    <property type="project" value="UniProtKB-UniRule"/>
</dbReference>
<feature type="region of interest" description="Disordered" evidence="3">
    <location>
        <begin position="47"/>
        <end position="112"/>
    </location>
</feature>
<dbReference type="Pfam" id="PF00076">
    <property type="entry name" value="RRM_1"/>
    <property type="match status" value="2"/>
</dbReference>
<evidence type="ECO:0000259" key="4">
    <source>
        <dbReference type="PROSITE" id="PS50102"/>
    </source>
</evidence>
<sequence>MYLLRRSALRALSTPSTCFITKPRSITTYTPASFKLRQQPWISSSFQRRFASDDATKTEGESASKKSSDESVTEAATESFSQTATEAPIAETSAAEVPAESSERVSSTEDQSTIASAIHSTKGNIQERAVDAFGAVAAATPFGNRPVFGQATPNPPNKTLYVGNLFFEVTEDQLQRVFSRFGRISKTTMVYDTRGLSRGFGYVTFEEQSDATAAMENLNQQVFEGRRMNVQYHKARIHESNRAFTSGAPPSKTLFIGNMSFEMSDKDLNDLFRDIRNVMDVRVAIDRRTGQPRGFAHADFVDIQSAEKAKEVLENKEIYGRRLRVDFSTHSNRTTQVRPDRNREGQGRPE</sequence>
<dbReference type="SUPFAM" id="SSF54928">
    <property type="entry name" value="RNA-binding domain, RBD"/>
    <property type="match status" value="1"/>
</dbReference>
<evidence type="ECO:0000256" key="3">
    <source>
        <dbReference type="SAM" id="MobiDB-lite"/>
    </source>
</evidence>
<dbReference type="AlphaFoldDB" id="A0A8E2JGY1"/>
<evidence type="ECO:0000256" key="2">
    <source>
        <dbReference type="PROSITE-ProRule" id="PRU00176"/>
    </source>
</evidence>
<reference evidence="5 6" key="1">
    <citation type="journal article" date="2016" name="Nat. Commun.">
        <title>Ectomycorrhizal ecology is imprinted in the genome of the dominant symbiotic fungus Cenococcum geophilum.</title>
        <authorList>
            <consortium name="DOE Joint Genome Institute"/>
            <person name="Peter M."/>
            <person name="Kohler A."/>
            <person name="Ohm R.A."/>
            <person name="Kuo A."/>
            <person name="Krutzmann J."/>
            <person name="Morin E."/>
            <person name="Arend M."/>
            <person name="Barry K.W."/>
            <person name="Binder M."/>
            <person name="Choi C."/>
            <person name="Clum A."/>
            <person name="Copeland A."/>
            <person name="Grisel N."/>
            <person name="Haridas S."/>
            <person name="Kipfer T."/>
            <person name="LaButti K."/>
            <person name="Lindquist E."/>
            <person name="Lipzen A."/>
            <person name="Maire R."/>
            <person name="Meier B."/>
            <person name="Mihaltcheva S."/>
            <person name="Molinier V."/>
            <person name="Murat C."/>
            <person name="Poggeler S."/>
            <person name="Quandt C.A."/>
            <person name="Sperisen C."/>
            <person name="Tritt A."/>
            <person name="Tisserant E."/>
            <person name="Crous P.W."/>
            <person name="Henrissat B."/>
            <person name="Nehls U."/>
            <person name="Egli S."/>
            <person name="Spatafora J.W."/>
            <person name="Grigoriev I.V."/>
            <person name="Martin F.M."/>
        </authorList>
    </citation>
    <scope>NUCLEOTIDE SEQUENCE [LARGE SCALE GENOMIC DNA]</scope>
    <source>
        <strain evidence="5 6">CBS 459.81</strain>
    </source>
</reference>
<feature type="region of interest" description="Disordered" evidence="3">
    <location>
        <begin position="329"/>
        <end position="350"/>
    </location>
</feature>
<proteinExistence type="predicted"/>
<accession>A0A8E2JGY1</accession>
<feature type="domain" description="RRM" evidence="4">
    <location>
        <begin position="252"/>
        <end position="330"/>
    </location>
</feature>
<dbReference type="Proteomes" id="UP000250266">
    <property type="component" value="Unassembled WGS sequence"/>
</dbReference>
<protein>
    <submittedName>
        <fullName evidence="5">RNA-binding domain-containing protein</fullName>
    </submittedName>
</protein>
<dbReference type="FunFam" id="3.30.70.330:FF:000843">
    <property type="entry name" value="Nucleic acid-binding protein"/>
    <property type="match status" value="1"/>
</dbReference>
<dbReference type="EMBL" id="KV744899">
    <property type="protein sequence ID" value="OCK82098.1"/>
    <property type="molecule type" value="Genomic_DNA"/>
</dbReference>
<dbReference type="InterPro" id="IPR052462">
    <property type="entry name" value="SLIRP/GR-RBP-like"/>
</dbReference>
<name>A0A8E2JGY1_9PEZI</name>
<gene>
    <name evidence="5" type="ORF">K432DRAFT_380739</name>
</gene>
<evidence type="ECO:0000256" key="1">
    <source>
        <dbReference type="ARBA" id="ARBA00022884"/>
    </source>
</evidence>
<dbReference type="OrthoDB" id="6730379at2759"/>
<dbReference type="PANTHER" id="PTHR48027">
    <property type="entry name" value="HETEROGENEOUS NUCLEAR RIBONUCLEOPROTEIN 87F-RELATED"/>
    <property type="match status" value="1"/>
</dbReference>